<evidence type="ECO:0000313" key="2">
    <source>
        <dbReference type="EMBL" id="EDQ88357.1"/>
    </source>
</evidence>
<dbReference type="EMBL" id="CH991555">
    <property type="protein sequence ID" value="EDQ88357.1"/>
    <property type="molecule type" value="Genomic_DNA"/>
</dbReference>
<dbReference type="InParanoid" id="A9V2D5"/>
<feature type="compositionally biased region" description="Polar residues" evidence="1">
    <location>
        <begin position="288"/>
        <end position="298"/>
    </location>
</feature>
<evidence type="ECO:0000256" key="1">
    <source>
        <dbReference type="SAM" id="MobiDB-lite"/>
    </source>
</evidence>
<dbReference type="Proteomes" id="UP000001357">
    <property type="component" value="Unassembled WGS sequence"/>
</dbReference>
<feature type="compositionally biased region" description="Low complexity" evidence="1">
    <location>
        <begin position="185"/>
        <end position="205"/>
    </location>
</feature>
<feature type="region of interest" description="Disordered" evidence="1">
    <location>
        <begin position="39"/>
        <end position="59"/>
    </location>
</feature>
<feature type="compositionally biased region" description="Polar residues" evidence="1">
    <location>
        <begin position="159"/>
        <end position="179"/>
    </location>
</feature>
<protein>
    <submittedName>
        <fullName evidence="2">Uncharacterized protein</fullName>
    </submittedName>
</protein>
<dbReference type="RefSeq" id="XP_001746950.1">
    <property type="nucleotide sequence ID" value="XM_001746898.1"/>
</dbReference>
<dbReference type="AlphaFoldDB" id="A9V2D5"/>
<keyword evidence="3" id="KW-1185">Reference proteome</keyword>
<feature type="region of interest" description="Disordered" evidence="1">
    <location>
        <begin position="78"/>
        <end position="267"/>
    </location>
</feature>
<dbReference type="GeneID" id="5892106"/>
<sequence>MSHQPRRKRARWAALQTVRTADSRSTALPAEKRALRDLNDADPIVSTTPSKPTLETRISRRSASSVAALANTTRIPGLLPHTAEGVKRHDPVSLEPGARPRSPAFGGGRARGRRRKPLASTAEAAALIARGPLARRPPLDLTRPSNANTASAGLGPAAENSSMTHQSRLPSNTSPTPTGDNAVDPALLPVSSPSSPPLTALSSGPVQAIHESIPQETQPQAETAPKPNHDEGTSTTLISVTHRGASPPLMTPAQRINGHNSPPDQLTVACPALADTQTPSLRAAKSPFDSNATTCADGSSSCSSQSSTPLPTLDTGLEDAEPRSDAEAQAQPVLSSAVQAIGAASFHTDLPNVKPGMHPTPNHGVKPAPDPMPASLTALTAASQPLLDSLSSPVRPRPRADSQLSTTQILFGESQPLAVSEPAEPPKDLVPEDQTCPTLELAPTEPMQPLDGTPTQALVPLPSTAPHSTLPLPSVPAMGSPTQLLHPATESERSQDGRAHKVAYRDEPNHAPPTTLAQPSLRTISLPESWRCDEEKATFADLSGIGVQC</sequence>
<feature type="region of interest" description="Disordered" evidence="1">
    <location>
        <begin position="283"/>
        <end position="334"/>
    </location>
</feature>
<feature type="compositionally biased region" description="Low complexity" evidence="1">
    <location>
        <begin position="119"/>
        <end position="129"/>
    </location>
</feature>
<organism evidence="2 3">
    <name type="scientific">Monosiga brevicollis</name>
    <name type="common">Choanoflagellate</name>
    <dbReference type="NCBI Taxonomy" id="81824"/>
    <lineage>
        <taxon>Eukaryota</taxon>
        <taxon>Choanoflagellata</taxon>
        <taxon>Craspedida</taxon>
        <taxon>Salpingoecidae</taxon>
        <taxon>Monosiga</taxon>
    </lineage>
</organism>
<feature type="region of interest" description="Disordered" evidence="1">
    <location>
        <begin position="439"/>
        <end position="521"/>
    </location>
</feature>
<gene>
    <name evidence="2" type="ORF">MONBRDRAFT_9195</name>
</gene>
<reference evidence="2 3" key="1">
    <citation type="journal article" date="2008" name="Nature">
        <title>The genome of the choanoflagellate Monosiga brevicollis and the origin of metazoans.</title>
        <authorList>
            <consortium name="JGI Sequencing"/>
            <person name="King N."/>
            <person name="Westbrook M.J."/>
            <person name="Young S.L."/>
            <person name="Kuo A."/>
            <person name="Abedin M."/>
            <person name="Chapman J."/>
            <person name="Fairclough S."/>
            <person name="Hellsten U."/>
            <person name="Isogai Y."/>
            <person name="Letunic I."/>
            <person name="Marr M."/>
            <person name="Pincus D."/>
            <person name="Putnam N."/>
            <person name="Rokas A."/>
            <person name="Wright K.J."/>
            <person name="Zuzow R."/>
            <person name="Dirks W."/>
            <person name="Good M."/>
            <person name="Goodstein D."/>
            <person name="Lemons D."/>
            <person name="Li W."/>
            <person name="Lyons J.B."/>
            <person name="Morris A."/>
            <person name="Nichols S."/>
            <person name="Richter D.J."/>
            <person name="Salamov A."/>
            <person name="Bork P."/>
            <person name="Lim W.A."/>
            <person name="Manning G."/>
            <person name="Miller W.T."/>
            <person name="McGinnis W."/>
            <person name="Shapiro H."/>
            <person name="Tjian R."/>
            <person name="Grigoriev I.V."/>
            <person name="Rokhsar D."/>
        </authorList>
    </citation>
    <scope>NUCLEOTIDE SEQUENCE [LARGE SCALE GENOMIC DNA]</scope>
    <source>
        <strain evidence="3">MX1 / ATCC 50154</strain>
    </source>
</reference>
<feature type="region of interest" description="Disordered" evidence="1">
    <location>
        <begin position="349"/>
        <end position="375"/>
    </location>
</feature>
<proteinExistence type="predicted"/>
<accession>A9V2D5</accession>
<feature type="compositionally biased region" description="Basic and acidic residues" evidence="1">
    <location>
        <begin position="489"/>
        <end position="509"/>
    </location>
</feature>
<dbReference type="OMA" id="PPTCNPH"/>
<name>A9V2D5_MONBE</name>
<dbReference type="KEGG" id="mbr:MONBRDRAFT_9195"/>
<evidence type="ECO:0000313" key="3">
    <source>
        <dbReference type="Proteomes" id="UP000001357"/>
    </source>
</evidence>